<dbReference type="EMBL" id="CAJEWN010000100">
    <property type="protein sequence ID" value="CAD2163805.1"/>
    <property type="molecule type" value="Genomic_DNA"/>
</dbReference>
<evidence type="ECO:0000256" key="2">
    <source>
        <dbReference type="SAM" id="MobiDB-lite"/>
    </source>
</evidence>
<accession>A0A6V7UR66</accession>
<feature type="region of interest" description="Disordered" evidence="2">
    <location>
        <begin position="1"/>
        <end position="39"/>
    </location>
</feature>
<dbReference type="Proteomes" id="UP000580250">
    <property type="component" value="Unassembled WGS sequence"/>
</dbReference>
<evidence type="ECO:0000256" key="1">
    <source>
        <dbReference type="SAM" id="Coils"/>
    </source>
</evidence>
<protein>
    <submittedName>
        <fullName evidence="3">Uncharacterized protein</fullName>
    </submittedName>
</protein>
<evidence type="ECO:0000313" key="4">
    <source>
        <dbReference type="Proteomes" id="UP000580250"/>
    </source>
</evidence>
<reference evidence="3 4" key="1">
    <citation type="submission" date="2020-08" db="EMBL/GenBank/DDBJ databases">
        <authorList>
            <person name="Koutsovoulos G."/>
            <person name="Danchin GJ E."/>
        </authorList>
    </citation>
    <scope>NUCLEOTIDE SEQUENCE [LARGE SCALE GENOMIC DNA]</scope>
</reference>
<feature type="region of interest" description="Disordered" evidence="2">
    <location>
        <begin position="65"/>
        <end position="88"/>
    </location>
</feature>
<evidence type="ECO:0000313" key="3">
    <source>
        <dbReference type="EMBL" id="CAD2163805.1"/>
    </source>
</evidence>
<proteinExistence type="predicted"/>
<name>A0A6V7UR66_MELEN</name>
<organism evidence="3 4">
    <name type="scientific">Meloidogyne enterolobii</name>
    <name type="common">Root-knot nematode worm</name>
    <name type="synonym">Meloidogyne mayaguensis</name>
    <dbReference type="NCBI Taxonomy" id="390850"/>
    <lineage>
        <taxon>Eukaryota</taxon>
        <taxon>Metazoa</taxon>
        <taxon>Ecdysozoa</taxon>
        <taxon>Nematoda</taxon>
        <taxon>Chromadorea</taxon>
        <taxon>Rhabditida</taxon>
        <taxon>Tylenchina</taxon>
        <taxon>Tylenchomorpha</taxon>
        <taxon>Tylenchoidea</taxon>
        <taxon>Meloidogynidae</taxon>
        <taxon>Meloidogyninae</taxon>
        <taxon>Meloidogyne</taxon>
    </lineage>
</organism>
<comment type="caution">
    <text evidence="3">The sequence shown here is derived from an EMBL/GenBank/DDBJ whole genome shotgun (WGS) entry which is preliminary data.</text>
</comment>
<sequence>MDNNQNVRKRGRGHFYFKSEKNETTTTNKAGLMTMESTDSKSLNKNVGLLTMGSTDPKNLEKAGLLTMEPTGSQKTKSTTHTSVEEEEAFQKIMEEAEKEERQEISESMEKLILEEVMEINEENEEEQMEEGEINESEWAQSSSNWENPAKEESFANKAFENQEWQEVKSKSEKKKEKIEEEAITASRKKRYVVSQVQEKRAIAVIPNPEKLSMWPFAIEIPDELTTDLERPLFPGDSISVTKFAWIEGRRQVTIDNWYRKDTGMLSYQATALMIDVTHFPYWTTKTGIIVYLKKKEGKAPLARVTAYGMERSGMLYAKQCRHGLDLSKTRLSEFINLKLAPIPIDKDYTLKEMKLAEDIIAAALITAAENEEVGRMETSYFGVVKPLEDEKKRTFTISHIHEQKAHIAKVLSIWTKDTPVTAKTGFERKAFANGYIKEVFKCDRDDGLLQIEVNIILVPIEGLYEHDED</sequence>
<keyword evidence="1" id="KW-0175">Coiled coil</keyword>
<feature type="compositionally biased region" description="Polar residues" evidence="2">
    <location>
        <begin position="70"/>
        <end position="82"/>
    </location>
</feature>
<gene>
    <name evidence="3" type="ORF">MENT_LOCUS16208</name>
</gene>
<feature type="coiled-coil region" evidence="1">
    <location>
        <begin position="162"/>
        <end position="189"/>
    </location>
</feature>
<dbReference type="AlphaFoldDB" id="A0A6V7UR66"/>